<reference evidence="6" key="1">
    <citation type="submission" date="2020-10" db="EMBL/GenBank/DDBJ databases">
        <authorList>
            <person name="Castelo-Branco R."/>
            <person name="Eusebio N."/>
            <person name="Adriana R."/>
            <person name="Vieira A."/>
            <person name="Brugerolle De Fraissinette N."/>
            <person name="Rezende De Castro R."/>
            <person name="Schneider M.P."/>
            <person name="Vasconcelos V."/>
            <person name="Leao P.N."/>
        </authorList>
    </citation>
    <scope>NUCLEOTIDE SEQUENCE</scope>
    <source>
        <strain evidence="6">LEGE 11467</strain>
    </source>
</reference>
<evidence type="ECO:0000256" key="5">
    <source>
        <dbReference type="HAMAP-Rule" id="MF_00299"/>
    </source>
</evidence>
<evidence type="ECO:0000256" key="2">
    <source>
        <dbReference type="ARBA" id="ARBA00022679"/>
    </source>
</evidence>
<dbReference type="InterPro" id="IPR042080">
    <property type="entry name" value="RNA_2'-PTrans_N"/>
</dbReference>
<comment type="similarity">
    <text evidence="1 5">Belongs to the KptA/TPT1 family.</text>
</comment>
<dbReference type="RefSeq" id="WP_264322697.1">
    <property type="nucleotide sequence ID" value="NZ_JADEXN010000378.1"/>
</dbReference>
<keyword evidence="3 5" id="KW-0520">NAD</keyword>
<dbReference type="SUPFAM" id="SSF56399">
    <property type="entry name" value="ADP-ribosylation"/>
    <property type="match status" value="1"/>
</dbReference>
<comment type="caution">
    <text evidence="6">The sequence shown here is derived from an EMBL/GenBank/DDBJ whole genome shotgun (WGS) entry which is preliminary data.</text>
</comment>
<dbReference type="Proteomes" id="UP000621799">
    <property type="component" value="Unassembled WGS sequence"/>
</dbReference>
<sequence length="188" mass="21870">MNPDRRVKISKYLSYHLRHHPDRIGLTLRSGGWVEVETLLIAAKKHQFPIRDWELREVVATNDKQRFSFNEMGTCIRANQGHSIKVDLQLESTVPPDCLYHGTHPKALESILHEGLRKMARHHVHLSAEIETARQVGRRRGKPIVLEIDAIAMHRQGHQFFRSQNGVWLVDRVPPEFLRESVEKSENR</sequence>
<evidence type="ECO:0000256" key="4">
    <source>
        <dbReference type="ARBA" id="ARBA00025212"/>
    </source>
</evidence>
<dbReference type="InterPro" id="IPR002745">
    <property type="entry name" value="Ptrans_KptA/Tpt1"/>
</dbReference>
<dbReference type="GO" id="GO:0003950">
    <property type="term" value="F:NAD+ poly-ADP-ribosyltransferase activity"/>
    <property type="evidence" value="ECO:0007669"/>
    <property type="project" value="InterPro"/>
</dbReference>
<evidence type="ECO:0000313" key="7">
    <source>
        <dbReference type="Proteomes" id="UP000621799"/>
    </source>
</evidence>
<dbReference type="InterPro" id="IPR042081">
    <property type="entry name" value="RNA_2'-PTrans_C"/>
</dbReference>
<evidence type="ECO:0000256" key="3">
    <source>
        <dbReference type="ARBA" id="ARBA00023027"/>
    </source>
</evidence>
<dbReference type="NCBIfam" id="NF002014">
    <property type="entry name" value="PRK00819.1-4"/>
    <property type="match status" value="1"/>
</dbReference>
<dbReference type="Gene3D" id="1.10.10.970">
    <property type="entry name" value="RNA 2'-phosphotransferase, Tpt1/KptA family, N-terminal domain"/>
    <property type="match status" value="1"/>
</dbReference>
<dbReference type="Pfam" id="PF01885">
    <property type="entry name" value="PTS_2-RNA"/>
    <property type="match status" value="1"/>
</dbReference>
<dbReference type="InterPro" id="IPR022928">
    <property type="entry name" value="RNA_2'-PTrans_KptA"/>
</dbReference>
<evidence type="ECO:0000256" key="1">
    <source>
        <dbReference type="ARBA" id="ARBA00009836"/>
    </source>
</evidence>
<dbReference type="EMBL" id="JADEXN010000378">
    <property type="protein sequence ID" value="MBE9042541.1"/>
    <property type="molecule type" value="Genomic_DNA"/>
</dbReference>
<keyword evidence="2 5" id="KW-0808">Transferase</keyword>
<proteinExistence type="inferred from homology"/>
<evidence type="ECO:0000313" key="6">
    <source>
        <dbReference type="EMBL" id="MBE9042541.1"/>
    </source>
</evidence>
<protein>
    <recommendedName>
        <fullName evidence="5">Probable RNA 2'-phosphotransferase</fullName>
        <ecNumber evidence="5">2.7.1.-</ecNumber>
    </recommendedName>
</protein>
<dbReference type="PANTHER" id="PTHR12684:SF2">
    <property type="entry name" value="TRNA 2'-PHOSPHOTRANSFERASE 1"/>
    <property type="match status" value="1"/>
</dbReference>
<name>A0A928W211_9CYAN</name>
<gene>
    <name evidence="5" type="primary">kptA</name>
    <name evidence="6" type="ORF">IQ235_17360</name>
</gene>
<dbReference type="PANTHER" id="PTHR12684">
    <property type="entry name" value="PUTATIVE PHOSPHOTRANSFERASE"/>
    <property type="match status" value="1"/>
</dbReference>
<comment type="function">
    <text evidence="4 5">Removes the 2'-phosphate from RNA via an intermediate in which the phosphate is ADP-ribosylated by NAD followed by a presumed transesterification to release the RNA and generate ADP-ribose 1''-2''-cyclic phosphate (APPR&gt;P). May function as an ADP-ribosylase.</text>
</comment>
<dbReference type="GO" id="GO:0000215">
    <property type="term" value="F:tRNA 2'-phosphotransferase activity"/>
    <property type="evidence" value="ECO:0007669"/>
    <property type="project" value="TreeGrafter"/>
</dbReference>
<dbReference type="EC" id="2.7.1.-" evidence="5"/>
<dbReference type="Gene3D" id="3.20.170.30">
    <property type="match status" value="1"/>
</dbReference>
<dbReference type="HAMAP" id="MF_00299">
    <property type="entry name" value="KptA"/>
    <property type="match status" value="1"/>
</dbReference>
<dbReference type="GO" id="GO:0006388">
    <property type="term" value="P:tRNA splicing, via endonucleolytic cleavage and ligation"/>
    <property type="evidence" value="ECO:0007669"/>
    <property type="project" value="UniProtKB-UniRule"/>
</dbReference>
<accession>A0A928W211</accession>
<keyword evidence="7" id="KW-1185">Reference proteome</keyword>
<dbReference type="AlphaFoldDB" id="A0A928W211"/>
<organism evidence="6 7">
    <name type="scientific">Zarconia navalis LEGE 11467</name>
    <dbReference type="NCBI Taxonomy" id="1828826"/>
    <lineage>
        <taxon>Bacteria</taxon>
        <taxon>Bacillati</taxon>
        <taxon>Cyanobacteriota</taxon>
        <taxon>Cyanophyceae</taxon>
        <taxon>Oscillatoriophycideae</taxon>
        <taxon>Oscillatoriales</taxon>
        <taxon>Oscillatoriales incertae sedis</taxon>
        <taxon>Zarconia</taxon>
        <taxon>Zarconia navalis</taxon>
    </lineage>
</organism>